<dbReference type="FunFam" id="3.40.920.10:FF:000001">
    <property type="entry name" value="Pyruvate:ferredoxin (Flavodoxin) oxidoreductase"/>
    <property type="match status" value="1"/>
</dbReference>
<dbReference type="STRING" id="209880.SAMN02910343_00256"/>
<evidence type="ECO:0000256" key="3">
    <source>
        <dbReference type="ARBA" id="ARBA00022485"/>
    </source>
</evidence>
<dbReference type="FunFam" id="3.40.50.970:FF:000012">
    <property type="entry name" value="Pyruvate:ferredoxin (Flavodoxin) oxidoreductase"/>
    <property type="match status" value="1"/>
</dbReference>
<evidence type="ECO:0000313" key="14">
    <source>
        <dbReference type="EMBL" id="SDA39253.1"/>
    </source>
</evidence>
<dbReference type="Pfam" id="PF01855">
    <property type="entry name" value="POR_N"/>
    <property type="match status" value="1"/>
</dbReference>
<dbReference type="AlphaFoldDB" id="A0A1G5V048"/>
<dbReference type="InterPro" id="IPR011766">
    <property type="entry name" value="TPP_enzyme_TPP-bd"/>
</dbReference>
<proteinExistence type="inferred from homology"/>
<dbReference type="Proteomes" id="UP000199689">
    <property type="component" value="Unassembled WGS sequence"/>
</dbReference>
<dbReference type="Pfam" id="PF10371">
    <property type="entry name" value="EKR"/>
    <property type="match status" value="1"/>
</dbReference>
<dbReference type="OrthoDB" id="9794954at2"/>
<comment type="cofactor">
    <cofactor evidence="12">
        <name>[4Fe-4S] cluster</name>
        <dbReference type="ChEBI" id="CHEBI:49883"/>
    </cofactor>
    <text evidence="12">Binds 3 [4Fe-4S] clusters per subunit.</text>
</comment>
<dbReference type="InterPro" id="IPR017896">
    <property type="entry name" value="4Fe4S_Fe-S-bd"/>
</dbReference>
<dbReference type="InterPro" id="IPR033412">
    <property type="entry name" value="PFOR_II"/>
</dbReference>
<keyword evidence="8 12" id="KW-0411">Iron-sulfur</keyword>
<feature type="binding site" evidence="10">
    <location>
        <position position="30"/>
    </location>
    <ligand>
        <name>pyruvate</name>
        <dbReference type="ChEBI" id="CHEBI:15361"/>
    </ligand>
</feature>
<feature type="binding site" evidence="12">
    <location>
        <position position="688"/>
    </location>
    <ligand>
        <name>[4Fe-4S] cluster</name>
        <dbReference type="ChEBI" id="CHEBI:49883"/>
        <label>1</label>
    </ligand>
</feature>
<dbReference type="PANTHER" id="PTHR32154">
    <property type="entry name" value="PYRUVATE-FLAVODOXIN OXIDOREDUCTASE-RELATED"/>
    <property type="match status" value="1"/>
</dbReference>
<sequence>MRKTKTMDGNTAAAYISYAFTEVAAIYPITPSSPMAEMVDEWAAHGKKNIFGDTVHVVEMQAESGAAGAFHGALESGALTSTYTASQGMLLMLPNMYKVAGELLPGVFHIAARALANHALSIFGDHQDVMSARATGCAMLAESNPQEIMDLSAIAHLAAIKGRVPFINFFDGFRTSHEIQKVEVLNYDELEPLIDKEALARFRKHSMTPNHPVIRGTAENPDVYFQHCEAANPFYLAIPDIVQGYMDDIARLTGRHYHLFDYYGAKDAERVIISIGSVSDIAKDVTDALLAKGEKVGVMNVHLYRPFSVKHFLSQLPESVKKIAVLDRTREPGAIGEPLYLDVQSAVAASDRDIRVIGGRYGLGSKDVIPEDIMAVFEHLKADRPRHNFTLGITDDVTHLSLAPVSFPQPDDGCIACKFWGFGSDGTVGANKNAIKIIGDNTDMYAQGYFSYDSRKSGGVTISHLRFGPNPIRKPYLITQANYIACHRPSYIYKYDLLKGLKPGGTFVLNSRWSSEELDQVLPASMKRKLAALHARFYIINAFDIARKIGLGGRINMVMQAAFFHLTGILPDDKARELLYASIEHSYGRKGQNVVDMNCHAVDAGMENIVEVPVPAEWEHATTGGTLARIPRPAFVSDVCDVMNRQEGDSLPVSTFTNHEDGTMTPGTTKYERAATAINVPEWIPEHCIGCNQCSVVCPHAAIRPFLVTEDEAANAPEGFIVKDFRGPVKGLKYRIIVSQEDCVGCGLCANVCPTREKSLVMKPIDTQIEKQKYWDYAISLPAKENPLRPGTLQWSQYQPSYFEFSGACAGCGETPYIHMVTSLFGDRMMIANATGCSSIYGASAPSMPYTTDHNGHGPAWANSLFEDNAEFGLGMLLGENKLRERLTRKVEDLLPSAEGETREAMEDWLSHRSEGAGTRQRAQRLETALESAAAAHPEYSQLLELKDHFIKKSQWIFGGDGWAYDIGFGGLDQVLASGEDINVLVLDTEVYSNTGGQSSKSTPAAAIAKFAASGKKTKKKDLGMIAISYGYIYVAQIALGADMNQAFRAIAEAEAYPGPSLIICYSPCINHGIRKGMGHSIQEEKEAVQCGYWCNYRYNPQLREQGKNPFHLDSRPPKGNFRDFLLGEVRFSSLQKLFPEEAEALFEKTERDAMERRQNYVRLQKSFDMEIKERKEKEAAEKAEK</sequence>
<comment type="similarity">
    <text evidence="1 9">Belongs to the pyruvate:ferredoxin/flavodoxin oxidoreductase family.</text>
</comment>
<dbReference type="Pfam" id="PF02775">
    <property type="entry name" value="TPP_enzyme_C"/>
    <property type="match status" value="1"/>
</dbReference>
<dbReference type="FunFam" id="3.30.70.20:FF:000022">
    <property type="entry name" value="Pyruvate:ferredoxin (Flavodoxin) oxidoreductase"/>
    <property type="match status" value="1"/>
</dbReference>
<feature type="binding site" evidence="10">
    <location>
        <position position="814"/>
    </location>
    <ligand>
        <name>thiamine diphosphate</name>
        <dbReference type="ChEBI" id="CHEBI:58937"/>
    </ligand>
</feature>
<dbReference type="SUPFAM" id="SSF52922">
    <property type="entry name" value="TK C-terminal domain-like"/>
    <property type="match status" value="1"/>
</dbReference>
<dbReference type="InterPro" id="IPR037112">
    <property type="entry name" value="Pyrv-flavodox_OxR_EKR_sf"/>
</dbReference>
<feature type="domain" description="4Fe-4S ferredoxin-type" evidence="13">
    <location>
        <begin position="734"/>
        <end position="765"/>
    </location>
</feature>
<dbReference type="FunFam" id="3.40.50.970:FF:000041">
    <property type="entry name" value="Pyruvate:ferredoxin (Flavodoxin) oxidoreductase"/>
    <property type="match status" value="1"/>
</dbReference>
<keyword evidence="4 12" id="KW-0479">Metal-binding</keyword>
<dbReference type="CDD" id="cd07034">
    <property type="entry name" value="TPP_PYR_PFOR_IOR-alpha_like"/>
    <property type="match status" value="1"/>
</dbReference>
<dbReference type="InterPro" id="IPR029061">
    <property type="entry name" value="THDP-binding"/>
</dbReference>
<dbReference type="Pfam" id="PF12838">
    <property type="entry name" value="Fer4_7"/>
    <property type="match status" value="1"/>
</dbReference>
<dbReference type="PIRSF" id="PIRSF000159">
    <property type="entry name" value="NifJ"/>
    <property type="match status" value="1"/>
</dbReference>
<evidence type="ECO:0000259" key="13">
    <source>
        <dbReference type="PROSITE" id="PS51379"/>
    </source>
</evidence>
<reference evidence="14 15" key="1">
    <citation type="submission" date="2016-10" db="EMBL/GenBank/DDBJ databases">
        <authorList>
            <person name="de Groot N.N."/>
        </authorList>
    </citation>
    <scope>NUCLEOTIDE SEQUENCE [LARGE SCALE GENOMIC DNA]</scope>
    <source>
        <strain evidence="14 15">DSM 15230</strain>
    </source>
</reference>
<dbReference type="InterPro" id="IPR050722">
    <property type="entry name" value="Pyruvate:ferred/Flavod_OxRd"/>
</dbReference>
<dbReference type="GO" id="GO:0016903">
    <property type="term" value="F:oxidoreductase activity, acting on the aldehyde or oxo group of donors"/>
    <property type="evidence" value="ECO:0007669"/>
    <property type="project" value="InterPro"/>
</dbReference>
<evidence type="ECO:0000256" key="10">
    <source>
        <dbReference type="PIRSR" id="PIRSR000159-1"/>
    </source>
</evidence>
<evidence type="ECO:0000256" key="7">
    <source>
        <dbReference type="ARBA" id="ARBA00023004"/>
    </source>
</evidence>
<feature type="site" description="Important for catalytic activity" evidence="11">
    <location>
        <position position="113"/>
    </location>
</feature>
<dbReference type="Gene3D" id="3.40.920.10">
    <property type="entry name" value="Pyruvate-ferredoxin oxidoreductase, PFOR, domain III"/>
    <property type="match status" value="1"/>
</dbReference>
<keyword evidence="15" id="KW-1185">Reference proteome</keyword>
<dbReference type="InterPro" id="IPR017900">
    <property type="entry name" value="4Fe4S_Fe_S_CS"/>
</dbReference>
<dbReference type="NCBIfam" id="TIGR02176">
    <property type="entry name" value="pyruv_ox_red"/>
    <property type="match status" value="1"/>
</dbReference>
<feature type="binding site" evidence="12">
    <location>
        <position position="1069"/>
    </location>
    <ligand>
        <name>[4Fe-4S] cluster</name>
        <dbReference type="ChEBI" id="CHEBI:49883"/>
        <label>3</label>
    </ligand>
</feature>
<feature type="site" description="Important for catalytic activity" evidence="11">
    <location>
        <position position="994"/>
    </location>
</feature>
<feature type="domain" description="4Fe-4S ferredoxin-type" evidence="13">
    <location>
        <begin position="679"/>
        <end position="708"/>
    </location>
</feature>
<protein>
    <submittedName>
        <fullName evidence="14">Pyruvate-ferredoxin/flavodoxin oxidoreductase</fullName>
    </submittedName>
</protein>
<dbReference type="InterPro" id="IPR009014">
    <property type="entry name" value="Transketo_C/PFOR_II"/>
</dbReference>
<evidence type="ECO:0000256" key="2">
    <source>
        <dbReference type="ARBA" id="ARBA00022448"/>
    </source>
</evidence>
<feature type="binding site" evidence="10">
    <location>
        <begin position="989"/>
        <end position="994"/>
    </location>
    <ligand>
        <name>thiamine diphosphate</name>
        <dbReference type="ChEBI" id="CHEBI:58937"/>
    </ligand>
</feature>
<feature type="binding site" evidence="10">
    <location>
        <begin position="960"/>
        <end position="963"/>
    </location>
    <ligand>
        <name>thiamine diphosphate</name>
        <dbReference type="ChEBI" id="CHEBI:58937"/>
    </ligand>
</feature>
<dbReference type="EMBL" id="FMXA01000004">
    <property type="protein sequence ID" value="SDA39253.1"/>
    <property type="molecule type" value="Genomic_DNA"/>
</dbReference>
<feature type="binding site" evidence="12">
    <location>
        <position position="691"/>
    </location>
    <ligand>
        <name>[4Fe-4S] cluster</name>
        <dbReference type="ChEBI" id="CHEBI:49883"/>
        <label>1</label>
    </ligand>
</feature>
<feature type="binding site" evidence="10">
    <location>
        <position position="837"/>
    </location>
    <ligand>
        <name>thiamine diphosphate</name>
        <dbReference type="ChEBI" id="CHEBI:58937"/>
    </ligand>
</feature>
<dbReference type="SUPFAM" id="SSF54862">
    <property type="entry name" value="4Fe-4S ferredoxins"/>
    <property type="match status" value="1"/>
</dbReference>
<keyword evidence="2 9" id="KW-0813">Transport</keyword>
<keyword evidence="5 9" id="KW-0249">Electron transport</keyword>
<dbReference type="InterPro" id="IPR002880">
    <property type="entry name" value="Pyrv_Fd/Flavodoxin_OxRdtase_N"/>
</dbReference>
<dbReference type="GO" id="GO:0005506">
    <property type="term" value="F:iron ion binding"/>
    <property type="evidence" value="ECO:0007669"/>
    <property type="project" value="InterPro"/>
</dbReference>
<dbReference type="SUPFAM" id="SSF53323">
    <property type="entry name" value="Pyruvate-ferredoxin oxidoreductase, PFOR, domain III"/>
    <property type="match status" value="1"/>
</dbReference>
<dbReference type="Gene3D" id="4.10.780.10">
    <property type="entry name" value="Pyruvate-flavodoxin oxidoreductase, EKR domain"/>
    <property type="match status" value="1"/>
</dbReference>
<feature type="binding site" evidence="10">
    <location>
        <position position="113"/>
    </location>
    <ligand>
        <name>pyruvate</name>
        <dbReference type="ChEBI" id="CHEBI:15361"/>
    </ligand>
</feature>
<feature type="binding site" evidence="12">
    <location>
        <position position="837"/>
    </location>
    <ligand>
        <name>[4Fe-4S] cluster</name>
        <dbReference type="ChEBI" id="CHEBI:49883"/>
        <label>3</label>
    </ligand>
</feature>
<feature type="binding site" evidence="12">
    <location>
        <position position="698"/>
    </location>
    <ligand>
        <name>[4Fe-4S] cluster</name>
        <dbReference type="ChEBI" id="CHEBI:49883"/>
        <label>2</label>
    </ligand>
</feature>
<evidence type="ECO:0000256" key="5">
    <source>
        <dbReference type="ARBA" id="ARBA00022982"/>
    </source>
</evidence>
<evidence type="ECO:0000256" key="11">
    <source>
        <dbReference type="PIRSR" id="PIRSR000159-2"/>
    </source>
</evidence>
<keyword evidence="14" id="KW-0670">Pyruvate</keyword>
<accession>A0A1G5V048</accession>
<organism evidence="14 15">
    <name type="scientific">Allisonella histaminiformans</name>
    <dbReference type="NCBI Taxonomy" id="209880"/>
    <lineage>
        <taxon>Bacteria</taxon>
        <taxon>Bacillati</taxon>
        <taxon>Bacillota</taxon>
        <taxon>Negativicutes</taxon>
        <taxon>Veillonellales</taxon>
        <taxon>Veillonellaceae</taxon>
        <taxon>Allisonella</taxon>
    </lineage>
</organism>
<dbReference type="CDD" id="cd03377">
    <property type="entry name" value="TPP_PFOR_PNO"/>
    <property type="match status" value="1"/>
</dbReference>
<dbReference type="InterPro" id="IPR002869">
    <property type="entry name" value="Pyrv_flavodox_OxRed_cen"/>
</dbReference>
<dbReference type="GO" id="GO:0006979">
    <property type="term" value="P:response to oxidative stress"/>
    <property type="evidence" value="ECO:0007669"/>
    <property type="project" value="TreeGrafter"/>
</dbReference>
<evidence type="ECO:0000256" key="9">
    <source>
        <dbReference type="PIRNR" id="PIRNR000159"/>
    </source>
</evidence>
<feature type="binding site" evidence="12">
    <location>
        <position position="694"/>
    </location>
    <ligand>
        <name>[4Fe-4S] cluster</name>
        <dbReference type="ChEBI" id="CHEBI:49883"/>
        <label>1</label>
    </ligand>
</feature>
<feature type="binding site" evidence="12">
    <location>
        <position position="809"/>
    </location>
    <ligand>
        <name>[4Fe-4S] cluster</name>
        <dbReference type="ChEBI" id="CHEBI:49883"/>
        <label>3</label>
    </ligand>
</feature>
<dbReference type="Pfam" id="PF01558">
    <property type="entry name" value="POR"/>
    <property type="match status" value="1"/>
</dbReference>
<feature type="binding site" evidence="12">
    <location>
        <position position="746"/>
    </location>
    <ligand>
        <name>[4Fe-4S] cluster</name>
        <dbReference type="ChEBI" id="CHEBI:49883"/>
        <label>2</label>
    </ligand>
</feature>
<evidence type="ECO:0000256" key="8">
    <source>
        <dbReference type="ARBA" id="ARBA00023014"/>
    </source>
</evidence>
<evidence type="ECO:0000313" key="15">
    <source>
        <dbReference type="Proteomes" id="UP000199689"/>
    </source>
</evidence>
<dbReference type="InterPro" id="IPR019752">
    <property type="entry name" value="Pyrv/ketoisovalerate_OxRed_cat"/>
</dbReference>
<feature type="site" description="Important for catalytic activity" evidence="11">
    <location>
        <position position="30"/>
    </location>
</feature>
<name>A0A1G5V048_9FIRM</name>
<evidence type="ECO:0000256" key="6">
    <source>
        <dbReference type="ARBA" id="ARBA00023002"/>
    </source>
</evidence>
<dbReference type="Pfam" id="PF17147">
    <property type="entry name" value="PFOR_II"/>
    <property type="match status" value="1"/>
</dbReference>
<dbReference type="Gene3D" id="3.40.50.970">
    <property type="match status" value="2"/>
</dbReference>
<evidence type="ECO:0000256" key="12">
    <source>
        <dbReference type="PIRSR" id="PIRSR000159-50"/>
    </source>
</evidence>
<dbReference type="GO" id="GO:0051539">
    <property type="term" value="F:4 iron, 4 sulfur cluster binding"/>
    <property type="evidence" value="ECO:0007669"/>
    <property type="project" value="UniProtKB-KW"/>
</dbReference>
<dbReference type="GO" id="GO:0022900">
    <property type="term" value="P:electron transport chain"/>
    <property type="evidence" value="ECO:0007669"/>
    <property type="project" value="InterPro"/>
</dbReference>
<dbReference type="PANTHER" id="PTHR32154:SF0">
    <property type="entry name" value="PYRUVATE-FLAVODOXIN OXIDOREDUCTASE-RELATED"/>
    <property type="match status" value="1"/>
</dbReference>
<feature type="binding site" evidence="12">
    <location>
        <position position="749"/>
    </location>
    <ligand>
        <name>[4Fe-4S] cluster</name>
        <dbReference type="ChEBI" id="CHEBI:49883"/>
        <label>2</label>
    </ligand>
</feature>
<feature type="binding site" evidence="12">
    <location>
        <position position="812"/>
    </location>
    <ligand>
        <name>[4Fe-4S] cluster</name>
        <dbReference type="ChEBI" id="CHEBI:49883"/>
        <label>3</label>
    </ligand>
</feature>
<keyword evidence="7 12" id="KW-0408">Iron</keyword>
<keyword evidence="6 9" id="KW-0560">Oxidoreductase</keyword>
<dbReference type="FunFam" id="3.40.50.920:FF:000007">
    <property type="entry name" value="Pyruvate:ferredoxin (Flavodoxin) oxidoreductase"/>
    <property type="match status" value="1"/>
</dbReference>
<feature type="binding site" evidence="12">
    <location>
        <position position="753"/>
    </location>
    <ligand>
        <name>[4Fe-4S] cluster</name>
        <dbReference type="ChEBI" id="CHEBI:49883"/>
        <label>1</label>
    </ligand>
</feature>
<feature type="site" description="Important for catalytic activity" evidence="11">
    <location>
        <position position="63"/>
    </location>
</feature>
<dbReference type="Gene3D" id="3.30.70.20">
    <property type="match status" value="1"/>
</dbReference>
<dbReference type="Gene3D" id="3.40.50.920">
    <property type="match status" value="1"/>
</dbReference>
<dbReference type="PROSITE" id="PS00198">
    <property type="entry name" value="4FE4S_FER_1"/>
    <property type="match status" value="1"/>
</dbReference>
<dbReference type="InterPro" id="IPR019456">
    <property type="entry name" value="Pyrv-flavodox_OxRtase_EKR"/>
</dbReference>
<dbReference type="SUPFAM" id="SSF52518">
    <property type="entry name" value="Thiamin diphosphate-binding fold (THDP-binding)"/>
    <property type="match status" value="2"/>
</dbReference>
<gene>
    <name evidence="14" type="ORF">SAMN02910343_00256</name>
</gene>
<dbReference type="InterPro" id="IPR011895">
    <property type="entry name" value="Pyrv_flavodox_OxRed"/>
</dbReference>
<evidence type="ECO:0000256" key="1">
    <source>
        <dbReference type="ARBA" id="ARBA00009032"/>
    </source>
</evidence>
<dbReference type="SMART" id="SM00890">
    <property type="entry name" value="EKR"/>
    <property type="match status" value="1"/>
</dbReference>
<feature type="binding site" evidence="12">
    <location>
        <position position="743"/>
    </location>
    <ligand>
        <name>[4Fe-4S] cluster</name>
        <dbReference type="ChEBI" id="CHEBI:49883"/>
        <label>2</label>
    </ligand>
</feature>
<feature type="binding site" evidence="10">
    <location>
        <position position="63"/>
    </location>
    <ligand>
        <name>thiamine diphosphate</name>
        <dbReference type="ChEBI" id="CHEBI:58937"/>
    </ligand>
</feature>
<evidence type="ECO:0000256" key="4">
    <source>
        <dbReference type="ARBA" id="ARBA00022723"/>
    </source>
</evidence>
<dbReference type="PROSITE" id="PS51379">
    <property type="entry name" value="4FE4S_FER_2"/>
    <property type="match status" value="2"/>
</dbReference>
<dbReference type="GO" id="GO:0030976">
    <property type="term" value="F:thiamine pyrophosphate binding"/>
    <property type="evidence" value="ECO:0007669"/>
    <property type="project" value="InterPro"/>
</dbReference>
<keyword evidence="3 12" id="KW-0004">4Fe-4S</keyword>